<evidence type="ECO:0000313" key="3">
    <source>
        <dbReference type="EMBL" id="KAK4778212.1"/>
    </source>
</evidence>
<dbReference type="Proteomes" id="UP001345219">
    <property type="component" value="Chromosome 14"/>
</dbReference>
<dbReference type="EMBL" id="JAXIOK010000002">
    <property type="protein sequence ID" value="KAK4778212.1"/>
    <property type="molecule type" value="Genomic_DNA"/>
</dbReference>
<dbReference type="PANTHER" id="PTHR33122:SF63">
    <property type="entry name" value="BIFUNCTIONAL INHIBITOR_PLANT LIPID TRANSFER PROTEIN_SEED STORAGE HELICAL DOMAIN-CONTAINING PROTEIN"/>
    <property type="match status" value="1"/>
</dbReference>
<reference evidence="3 4" key="1">
    <citation type="journal article" date="2023" name="Hortic Res">
        <title>Pangenome of water caltrop reveals structural variations and asymmetric subgenome divergence after allopolyploidization.</title>
        <authorList>
            <person name="Zhang X."/>
            <person name="Chen Y."/>
            <person name="Wang L."/>
            <person name="Yuan Y."/>
            <person name="Fang M."/>
            <person name="Shi L."/>
            <person name="Lu R."/>
            <person name="Comes H.P."/>
            <person name="Ma Y."/>
            <person name="Chen Y."/>
            <person name="Huang G."/>
            <person name="Zhou Y."/>
            <person name="Zheng Z."/>
            <person name="Qiu Y."/>
        </authorList>
    </citation>
    <scope>NUCLEOTIDE SEQUENCE [LARGE SCALE GENOMIC DNA]</scope>
    <source>
        <tissue evidence="3">Roots</tissue>
    </source>
</reference>
<feature type="signal peptide" evidence="1">
    <location>
        <begin position="1"/>
        <end position="23"/>
    </location>
</feature>
<sequence length="99" mass="10466">METSGKLILLFVLVTAIFGSSDAQSVCNVPYSGLFACLPAARPPNPPPPTAACCNTVRRANLGCLCSYMKSKVLLNYGVDPNLAIQIPTKCRIPNAGHC</sequence>
<dbReference type="InterPro" id="IPR039265">
    <property type="entry name" value="DIR1-like"/>
</dbReference>
<keyword evidence="4" id="KW-1185">Reference proteome</keyword>
<dbReference type="GO" id="GO:0009627">
    <property type="term" value="P:systemic acquired resistance"/>
    <property type="evidence" value="ECO:0007669"/>
    <property type="project" value="InterPro"/>
</dbReference>
<evidence type="ECO:0000259" key="2">
    <source>
        <dbReference type="SMART" id="SM00499"/>
    </source>
</evidence>
<proteinExistence type="predicted"/>
<name>A0AAN7L2E6_9MYRT</name>
<dbReference type="PANTHER" id="PTHR33122">
    <property type="entry name" value="LIPID BINDING PROTEIN-RELATED"/>
    <property type="match status" value="1"/>
</dbReference>
<feature type="chain" id="PRO_5042965162" description="Bifunctional inhibitor/plant lipid transfer protein/seed storage helical domain-containing protein" evidence="1">
    <location>
        <begin position="24"/>
        <end position="99"/>
    </location>
</feature>
<dbReference type="InterPro" id="IPR016140">
    <property type="entry name" value="Bifunc_inhib/LTP/seed_store"/>
</dbReference>
<organism evidence="3 4">
    <name type="scientific">Trapa incisa</name>
    <dbReference type="NCBI Taxonomy" id="236973"/>
    <lineage>
        <taxon>Eukaryota</taxon>
        <taxon>Viridiplantae</taxon>
        <taxon>Streptophyta</taxon>
        <taxon>Embryophyta</taxon>
        <taxon>Tracheophyta</taxon>
        <taxon>Spermatophyta</taxon>
        <taxon>Magnoliopsida</taxon>
        <taxon>eudicotyledons</taxon>
        <taxon>Gunneridae</taxon>
        <taxon>Pentapetalae</taxon>
        <taxon>rosids</taxon>
        <taxon>malvids</taxon>
        <taxon>Myrtales</taxon>
        <taxon>Lythraceae</taxon>
        <taxon>Trapa</taxon>
    </lineage>
</organism>
<dbReference type="InterPro" id="IPR036312">
    <property type="entry name" value="Bifun_inhib/LTP/seed_sf"/>
</dbReference>
<protein>
    <recommendedName>
        <fullName evidence="2">Bifunctional inhibitor/plant lipid transfer protein/seed storage helical domain-containing protein</fullName>
    </recommendedName>
</protein>
<dbReference type="SUPFAM" id="SSF47699">
    <property type="entry name" value="Bifunctional inhibitor/lipid-transfer protein/seed storage 2S albumin"/>
    <property type="match status" value="1"/>
</dbReference>
<dbReference type="Pfam" id="PF14368">
    <property type="entry name" value="LTP_2"/>
    <property type="match status" value="1"/>
</dbReference>
<accession>A0AAN7L2E6</accession>
<comment type="caution">
    <text evidence="3">The sequence shown here is derived from an EMBL/GenBank/DDBJ whole genome shotgun (WGS) entry which is preliminary data.</text>
</comment>
<evidence type="ECO:0000256" key="1">
    <source>
        <dbReference type="SAM" id="SignalP"/>
    </source>
</evidence>
<dbReference type="Gene3D" id="1.10.110.10">
    <property type="entry name" value="Plant lipid-transfer and hydrophobic proteins"/>
    <property type="match status" value="1"/>
</dbReference>
<keyword evidence="1" id="KW-0732">Signal</keyword>
<dbReference type="SMART" id="SM00499">
    <property type="entry name" value="AAI"/>
    <property type="match status" value="1"/>
</dbReference>
<evidence type="ECO:0000313" key="4">
    <source>
        <dbReference type="Proteomes" id="UP001345219"/>
    </source>
</evidence>
<gene>
    <name evidence="3" type="ORF">SAY87_018399</name>
</gene>
<dbReference type="AlphaFoldDB" id="A0AAN7L2E6"/>
<feature type="domain" description="Bifunctional inhibitor/plant lipid transfer protein/seed storage helical" evidence="2">
    <location>
        <begin position="27"/>
        <end position="99"/>
    </location>
</feature>
<dbReference type="GO" id="GO:0005504">
    <property type="term" value="F:fatty acid binding"/>
    <property type="evidence" value="ECO:0007669"/>
    <property type="project" value="InterPro"/>
</dbReference>